<keyword evidence="1" id="KW-0175">Coiled coil</keyword>
<evidence type="ECO:0000313" key="3">
    <source>
        <dbReference type="Proteomes" id="UP000053562"/>
    </source>
</evidence>
<organism evidence="2 3">
    <name type="scientific">Plasmodium vivax India VII</name>
    <dbReference type="NCBI Taxonomy" id="1077284"/>
    <lineage>
        <taxon>Eukaryota</taxon>
        <taxon>Sar</taxon>
        <taxon>Alveolata</taxon>
        <taxon>Apicomplexa</taxon>
        <taxon>Aconoidasida</taxon>
        <taxon>Haemosporida</taxon>
        <taxon>Plasmodiidae</taxon>
        <taxon>Plasmodium</taxon>
        <taxon>Plasmodium (Plasmodium)</taxon>
    </lineage>
</organism>
<evidence type="ECO:0000313" key="2">
    <source>
        <dbReference type="EMBL" id="KMZ79209.1"/>
    </source>
</evidence>
<name>A0A0J9S902_PLAVI</name>
<reference evidence="2 3" key="1">
    <citation type="submission" date="2011-08" db="EMBL/GenBank/DDBJ databases">
        <title>The Genome Sequence of Plasmodium vivax India VII.</title>
        <authorList>
            <consortium name="The Broad Institute Genome Sequencing Platform"/>
            <consortium name="The Broad Institute Genome Sequencing Center for Infectious Disease"/>
            <person name="Neafsey D."/>
            <person name="Carlton J."/>
            <person name="Barnwell J."/>
            <person name="Collins W."/>
            <person name="Escalante A."/>
            <person name="Mullikin J."/>
            <person name="Saul A."/>
            <person name="Guigo R."/>
            <person name="Camara F."/>
            <person name="Young S.K."/>
            <person name="Zeng Q."/>
            <person name="Gargeya S."/>
            <person name="Fitzgerald M."/>
            <person name="Haas B."/>
            <person name="Abouelleil A."/>
            <person name="Alvarado L."/>
            <person name="Arachchi H.M."/>
            <person name="Berlin A."/>
            <person name="Brown A."/>
            <person name="Chapman S.B."/>
            <person name="Chen Z."/>
            <person name="Dunbar C."/>
            <person name="Freedman E."/>
            <person name="Gearin G."/>
            <person name="Gellesch M."/>
            <person name="Goldberg J."/>
            <person name="Griggs A."/>
            <person name="Gujja S."/>
            <person name="Heiman D."/>
            <person name="Howarth C."/>
            <person name="Larson L."/>
            <person name="Lui A."/>
            <person name="MacDonald P.J.P."/>
            <person name="Montmayeur A."/>
            <person name="Murphy C."/>
            <person name="Neiman D."/>
            <person name="Pearson M."/>
            <person name="Priest M."/>
            <person name="Roberts A."/>
            <person name="Saif S."/>
            <person name="Shea T."/>
            <person name="Shenoy N."/>
            <person name="Sisk P."/>
            <person name="Stolte C."/>
            <person name="Sykes S."/>
            <person name="Wortman J."/>
            <person name="Nusbaum C."/>
            <person name="Birren B."/>
        </authorList>
    </citation>
    <scope>NUCLEOTIDE SEQUENCE [LARGE SCALE GENOMIC DNA]</scope>
    <source>
        <strain evidence="2 3">India VII</strain>
    </source>
</reference>
<dbReference type="AlphaFoldDB" id="A0A0J9S902"/>
<feature type="coiled-coil region" evidence="1">
    <location>
        <begin position="7"/>
        <end position="49"/>
    </location>
</feature>
<gene>
    <name evidence="2" type="ORF">PVIIG_01683</name>
</gene>
<evidence type="ECO:0000256" key="1">
    <source>
        <dbReference type="SAM" id="Coils"/>
    </source>
</evidence>
<dbReference type="EMBL" id="KQ234346">
    <property type="protein sequence ID" value="KMZ79209.1"/>
    <property type="molecule type" value="Genomic_DNA"/>
</dbReference>
<dbReference type="OrthoDB" id="4056921at2759"/>
<accession>A0A0J9S902</accession>
<sequence>MEEVINNNEVKRALQQQLNQMVEENEKQYNDLIAYIENEKKQIEIMKNKTREKKSSINRITHEIEANTVLVTELKESVMEEEKKLDEYPKLIEEINEQLNLILKNFDSSKLGTSPV</sequence>
<protein>
    <submittedName>
        <fullName evidence="2">Uncharacterized protein</fullName>
    </submittedName>
</protein>
<dbReference type="Proteomes" id="UP000053562">
    <property type="component" value="Unassembled WGS sequence"/>
</dbReference>
<proteinExistence type="predicted"/>